<dbReference type="RefSeq" id="WP_090213673.1">
    <property type="nucleotide sequence ID" value="NZ_LT629780.1"/>
</dbReference>
<dbReference type="Proteomes" id="UP000243063">
    <property type="component" value="Chromosome I"/>
</dbReference>
<proteinExistence type="predicted"/>
<dbReference type="PANTHER" id="PTHR35841">
    <property type="entry name" value="PHOSPHONATES-BINDING PERIPLASMIC PROTEIN"/>
    <property type="match status" value="1"/>
</dbReference>
<evidence type="ECO:0000313" key="3">
    <source>
        <dbReference type="Proteomes" id="UP000243063"/>
    </source>
</evidence>
<organism evidence="2 3">
    <name type="scientific">Geopseudomonas guangdongensis</name>
    <dbReference type="NCBI Taxonomy" id="1245526"/>
    <lineage>
        <taxon>Bacteria</taxon>
        <taxon>Pseudomonadati</taxon>
        <taxon>Pseudomonadota</taxon>
        <taxon>Gammaproteobacteria</taxon>
        <taxon>Pseudomonadales</taxon>
        <taxon>Pseudomonadaceae</taxon>
        <taxon>Geopseudomonas</taxon>
    </lineage>
</organism>
<feature type="chain" id="PRO_5009274825" evidence="1">
    <location>
        <begin position="33"/>
        <end position="310"/>
    </location>
</feature>
<name>A0A1H2GEX0_9GAMM</name>
<dbReference type="Gene3D" id="3.40.190.10">
    <property type="entry name" value="Periplasmic binding protein-like II"/>
    <property type="match status" value="2"/>
</dbReference>
<dbReference type="OrthoDB" id="5318791at2"/>
<gene>
    <name evidence="2" type="ORF">SAMN05216580_1749</name>
</gene>
<protein>
    <submittedName>
        <fullName evidence="2">Phosphonate transport system substrate-binding protein</fullName>
    </submittedName>
</protein>
<feature type="signal peptide" evidence="1">
    <location>
        <begin position="1"/>
        <end position="32"/>
    </location>
</feature>
<dbReference type="EMBL" id="LT629780">
    <property type="protein sequence ID" value="SDU18120.1"/>
    <property type="molecule type" value="Genomic_DNA"/>
</dbReference>
<dbReference type="PROSITE" id="PS51257">
    <property type="entry name" value="PROKAR_LIPOPROTEIN"/>
    <property type="match status" value="1"/>
</dbReference>
<dbReference type="Pfam" id="PF12974">
    <property type="entry name" value="Phosphonate-bd"/>
    <property type="match status" value="1"/>
</dbReference>
<keyword evidence="3" id="KW-1185">Reference proteome</keyword>
<accession>A0A1H2GEX0</accession>
<dbReference type="SUPFAM" id="SSF53850">
    <property type="entry name" value="Periplasmic binding protein-like II"/>
    <property type="match status" value="1"/>
</dbReference>
<sequence length="310" mass="34007">MPLPRRTPHFRRRLAAALLGLLGCLLAASATAEAGADTEPRTLRNIVLAPTLFESTPDEIHSQLGPARFIEELTGHPVVVENHARYEDIISGFVAGRIDLAILGPLPYVSLRQLHAGAEPLVRFREPDGREHYTCTLVAFADEVRPLPRYVGARLALTQPFSTCGYFAAATLLGRAGVDIERLDYRFVGRHDQIAIEVITGGADLGVLKDEVAARFAGVGLVELAATRPLPGFTLIANAATLDAATRQRLREGFLALQEADIARFVEWPRTLRRGAVPAAHEDYDAIARQFMRIEAPLQQAILREKEQAR</sequence>
<dbReference type="AlphaFoldDB" id="A0A1H2GEX0"/>
<reference evidence="3" key="1">
    <citation type="submission" date="2016-10" db="EMBL/GenBank/DDBJ databases">
        <authorList>
            <person name="Varghese N."/>
            <person name="Submissions S."/>
        </authorList>
    </citation>
    <scope>NUCLEOTIDE SEQUENCE [LARGE SCALE GENOMIC DNA]</scope>
    <source>
        <strain evidence="3">CCTCC 2012022</strain>
    </source>
</reference>
<evidence type="ECO:0000256" key="1">
    <source>
        <dbReference type="SAM" id="SignalP"/>
    </source>
</evidence>
<keyword evidence="1" id="KW-0732">Signal</keyword>
<dbReference type="STRING" id="1245526.SAMN05216580_1749"/>
<evidence type="ECO:0000313" key="2">
    <source>
        <dbReference type="EMBL" id="SDU18120.1"/>
    </source>
</evidence>
<dbReference type="PANTHER" id="PTHR35841:SF1">
    <property type="entry name" value="PHOSPHONATES-BINDING PERIPLASMIC PROTEIN"/>
    <property type="match status" value="1"/>
</dbReference>